<gene>
    <name evidence="2" type="ORF">KCG35_21955</name>
</gene>
<feature type="domain" description="Bacteriophage Mu GpT" evidence="1">
    <location>
        <begin position="9"/>
        <end position="301"/>
    </location>
</feature>
<evidence type="ECO:0000313" key="3">
    <source>
        <dbReference type="Proteomes" id="UP000690515"/>
    </source>
</evidence>
<evidence type="ECO:0000313" key="2">
    <source>
        <dbReference type="EMBL" id="MBU2713729.1"/>
    </source>
</evidence>
<organism evidence="2 3">
    <name type="scientific">Zooshikella harenae</name>
    <dbReference type="NCBI Taxonomy" id="2827238"/>
    <lineage>
        <taxon>Bacteria</taxon>
        <taxon>Pseudomonadati</taxon>
        <taxon>Pseudomonadota</taxon>
        <taxon>Gammaproteobacteria</taxon>
        <taxon>Oceanospirillales</taxon>
        <taxon>Zooshikellaceae</taxon>
        <taxon>Zooshikella</taxon>
    </lineage>
</organism>
<dbReference type="RefSeq" id="WP_215822012.1">
    <property type="nucleotide sequence ID" value="NZ_JAGSOY010000098.1"/>
</dbReference>
<protein>
    <submittedName>
        <fullName evidence="2">Mu-like prophage major head subunit gpT family protein</fullName>
    </submittedName>
</protein>
<accession>A0ABS5ZIC0</accession>
<dbReference type="Pfam" id="PF10124">
    <property type="entry name" value="Mu-like_gpT"/>
    <property type="match status" value="1"/>
</dbReference>
<keyword evidence="3" id="KW-1185">Reference proteome</keyword>
<sequence length="306" mass="34772">MAIITPQLIKSLFTAYKANFQKGLGMAAPQYTQIATTIPSSTASNTYGWLGQWPGFREWIGERAIKSMAAHGYQIQNKSYESTVGVKRTDIEDDNLGIYAPMFQEMGRATSVFPDELTFPLLKEGFNTQCYDGQYFFDNDHPVNSQVDGQGTDTSVSNIIEDANYKGPTWYLMDTTRAIKPLIFQERKKPRFVAMTTEEDEAVFMRGEYRYGVDNRCNVGFAFWQMAIAVKAEFSLDSLWEVHTRMTEYKADGLRPLALKPNLIVAPPSLEKKITQTLNRELIQEGNTTVSNELKNRFSTLISRRL</sequence>
<dbReference type="EMBL" id="JAGSOY010000098">
    <property type="protein sequence ID" value="MBU2713729.1"/>
    <property type="molecule type" value="Genomic_DNA"/>
</dbReference>
<dbReference type="InterPro" id="IPR018774">
    <property type="entry name" value="Phage_Mu_GpT"/>
</dbReference>
<name>A0ABS5ZIC0_9GAMM</name>
<dbReference type="Proteomes" id="UP000690515">
    <property type="component" value="Unassembled WGS sequence"/>
</dbReference>
<evidence type="ECO:0000259" key="1">
    <source>
        <dbReference type="Pfam" id="PF10124"/>
    </source>
</evidence>
<reference evidence="2 3" key="1">
    <citation type="submission" date="2021-04" db="EMBL/GenBank/DDBJ databases">
        <authorList>
            <person name="Pira H."/>
            <person name="Risdian C."/>
            <person name="Wink J."/>
        </authorList>
    </citation>
    <scope>NUCLEOTIDE SEQUENCE [LARGE SCALE GENOMIC DNA]</scope>
    <source>
        <strain evidence="2 3">WH53</strain>
    </source>
</reference>
<proteinExistence type="predicted"/>
<comment type="caution">
    <text evidence="2">The sequence shown here is derived from an EMBL/GenBank/DDBJ whole genome shotgun (WGS) entry which is preliminary data.</text>
</comment>